<accession>A0A2S0NCD7</accession>
<keyword evidence="3" id="KW-1185">Reference proteome</keyword>
<dbReference type="SUPFAM" id="SSF46785">
    <property type="entry name" value="Winged helix' DNA-binding domain"/>
    <property type="match status" value="1"/>
</dbReference>
<dbReference type="InterPro" id="IPR039422">
    <property type="entry name" value="MarR/SlyA-like"/>
</dbReference>
<dbReference type="AlphaFoldDB" id="A0A2S0NCD7"/>
<protein>
    <submittedName>
        <fullName evidence="2">MarR family transcriptional regulator</fullName>
    </submittedName>
</protein>
<dbReference type="Gene3D" id="1.10.10.10">
    <property type="entry name" value="Winged helix-like DNA-binding domain superfamily/Winged helix DNA-binding domain"/>
    <property type="match status" value="1"/>
</dbReference>
<feature type="domain" description="HTH marR-type" evidence="1">
    <location>
        <begin position="10"/>
        <end position="146"/>
    </location>
</feature>
<dbReference type="KEGG" id="phr:C6569_11240"/>
<dbReference type="GO" id="GO:0006950">
    <property type="term" value="P:response to stress"/>
    <property type="evidence" value="ECO:0007669"/>
    <property type="project" value="TreeGrafter"/>
</dbReference>
<dbReference type="GO" id="GO:0003700">
    <property type="term" value="F:DNA-binding transcription factor activity"/>
    <property type="evidence" value="ECO:0007669"/>
    <property type="project" value="InterPro"/>
</dbReference>
<dbReference type="InterPro" id="IPR000835">
    <property type="entry name" value="HTH_MarR-typ"/>
</dbReference>
<evidence type="ECO:0000259" key="1">
    <source>
        <dbReference type="PROSITE" id="PS50995"/>
    </source>
</evidence>
<sequence>MNRPVSQPDLPCICARIRRTARRVSQIYDRHLEPYRLTIGQFGVLAQVRTGDAPSIGELAARMVMDPTTLTRTIRPLQQRGLVALAPDAADRRTRRLALTEAGLGALRQARPGWAAAQDEVRLALGEEASAALVTQLDGALSRLSL</sequence>
<dbReference type="EMBL" id="CP027668">
    <property type="protein sequence ID" value="AVO45591.1"/>
    <property type="molecule type" value="Genomic_DNA"/>
</dbReference>
<gene>
    <name evidence="2" type="ORF">C6569_11240</name>
</gene>
<dbReference type="PANTHER" id="PTHR33164">
    <property type="entry name" value="TRANSCRIPTIONAL REGULATOR, MARR FAMILY"/>
    <property type="match status" value="1"/>
</dbReference>
<dbReference type="Proteomes" id="UP000237889">
    <property type="component" value="Chromosome"/>
</dbReference>
<dbReference type="InterPro" id="IPR036390">
    <property type="entry name" value="WH_DNA-bd_sf"/>
</dbReference>
<dbReference type="Pfam" id="PF01047">
    <property type="entry name" value="MarR"/>
    <property type="match status" value="1"/>
</dbReference>
<dbReference type="InterPro" id="IPR036388">
    <property type="entry name" value="WH-like_DNA-bd_sf"/>
</dbReference>
<dbReference type="SMART" id="SM00347">
    <property type="entry name" value="HTH_MARR"/>
    <property type="match status" value="1"/>
</dbReference>
<dbReference type="PANTHER" id="PTHR33164:SF105">
    <property type="entry name" value="TRANSCRIPTIONAL REPRESSOR PROTEIN-RELATED"/>
    <property type="match status" value="1"/>
</dbReference>
<proteinExistence type="predicted"/>
<dbReference type="OrthoDB" id="7359569at2"/>
<name>A0A2S0NCD7_9HYPH</name>
<organism evidence="2 3">
    <name type="scientific">Phreatobacter cathodiphilus</name>
    <dbReference type="NCBI Taxonomy" id="1868589"/>
    <lineage>
        <taxon>Bacteria</taxon>
        <taxon>Pseudomonadati</taxon>
        <taxon>Pseudomonadota</taxon>
        <taxon>Alphaproteobacteria</taxon>
        <taxon>Hyphomicrobiales</taxon>
        <taxon>Phreatobacteraceae</taxon>
        <taxon>Phreatobacter</taxon>
    </lineage>
</organism>
<evidence type="ECO:0000313" key="2">
    <source>
        <dbReference type="EMBL" id="AVO45591.1"/>
    </source>
</evidence>
<reference evidence="2 3" key="1">
    <citation type="submission" date="2018-03" db="EMBL/GenBank/DDBJ databases">
        <title>Genome sequencing of Phreatobacter sp.</title>
        <authorList>
            <person name="Kim S.-J."/>
            <person name="Heo J."/>
            <person name="Kwon S.-W."/>
        </authorList>
    </citation>
    <scope>NUCLEOTIDE SEQUENCE [LARGE SCALE GENOMIC DNA]</scope>
    <source>
        <strain evidence="2 3">S-12</strain>
    </source>
</reference>
<dbReference type="PROSITE" id="PS50995">
    <property type="entry name" value="HTH_MARR_2"/>
    <property type="match status" value="1"/>
</dbReference>
<evidence type="ECO:0000313" key="3">
    <source>
        <dbReference type="Proteomes" id="UP000237889"/>
    </source>
</evidence>